<keyword evidence="3 11" id="KW-0227">DNA damage</keyword>
<dbReference type="NCBIfam" id="TIGR01447">
    <property type="entry name" value="recD"/>
    <property type="match status" value="1"/>
</dbReference>
<dbReference type="InterPro" id="IPR006344">
    <property type="entry name" value="RecD"/>
</dbReference>
<dbReference type="Pfam" id="PF21185">
    <property type="entry name" value="RecD_N"/>
    <property type="match status" value="1"/>
</dbReference>
<dbReference type="PANTHER" id="PTHR43788:SF6">
    <property type="entry name" value="DNA HELICASE B"/>
    <property type="match status" value="1"/>
</dbReference>
<keyword evidence="8 11" id="KW-0238">DNA-binding</keyword>
<dbReference type="GO" id="GO:0043139">
    <property type="term" value="F:5'-3' DNA helicase activity"/>
    <property type="evidence" value="ECO:0007669"/>
    <property type="project" value="UniProtKB-UniRule"/>
</dbReference>
<gene>
    <name evidence="11 14" type="primary">recD</name>
    <name evidence="14" type="ORF">HJG52_17225</name>
</gene>
<dbReference type="GO" id="GO:0009338">
    <property type="term" value="C:exodeoxyribonuclease V complex"/>
    <property type="evidence" value="ECO:0007669"/>
    <property type="project" value="InterPro"/>
</dbReference>
<dbReference type="GO" id="GO:0008854">
    <property type="term" value="F:exodeoxyribonuclease V activity"/>
    <property type="evidence" value="ECO:0007669"/>
    <property type="project" value="InterPro"/>
</dbReference>
<dbReference type="InterPro" id="IPR003593">
    <property type="entry name" value="AAA+_ATPase"/>
</dbReference>
<evidence type="ECO:0000313" key="15">
    <source>
        <dbReference type="Proteomes" id="UP000588586"/>
    </source>
</evidence>
<evidence type="ECO:0000256" key="7">
    <source>
        <dbReference type="ARBA" id="ARBA00022840"/>
    </source>
</evidence>
<dbReference type="GO" id="GO:0005524">
    <property type="term" value="F:ATP binding"/>
    <property type="evidence" value="ECO:0007669"/>
    <property type="project" value="UniProtKB-UniRule"/>
</dbReference>
<name>A0A849HDB9_9MICO</name>
<dbReference type="GO" id="GO:0017116">
    <property type="term" value="F:single-stranded DNA helicase activity"/>
    <property type="evidence" value="ECO:0007669"/>
    <property type="project" value="TreeGrafter"/>
</dbReference>
<dbReference type="InterPro" id="IPR041851">
    <property type="entry name" value="RecD_N_sf"/>
</dbReference>
<keyword evidence="7 11" id="KW-0067">ATP-binding</keyword>
<protein>
    <recommendedName>
        <fullName evidence="11">RecBCD enzyme subunit RecD</fullName>
        <ecNumber evidence="11">5.6.2.3</ecNumber>
    </recommendedName>
    <alternativeName>
        <fullName evidence="11">DNA 5'-3' helicase subunit RecD</fullName>
    </alternativeName>
    <alternativeName>
        <fullName evidence="11">Exonuclease V subunit RecD</fullName>
        <shortName evidence="11">ExoV subunit RecD</shortName>
    </alternativeName>
    <alternativeName>
        <fullName evidence="11">Helicase/nuclease RecBCD subunit RecD</fullName>
    </alternativeName>
</protein>
<evidence type="ECO:0000256" key="2">
    <source>
        <dbReference type="ARBA" id="ARBA00022741"/>
    </source>
</evidence>
<keyword evidence="15" id="KW-1185">Reference proteome</keyword>
<sequence length="591" mass="62673">MTAPANTRGTDSKTGPLAQFTAAGVLDDGDCLVATRIARLVGEEDDAAVLALALAVRAAREGSGALHLDSVARLTPHPTGHDPDDNGQQDADPAAEPATLADVIELPEPQAWLQAVAASRLAARGVLHIEFDLVQLDRYRADERLIAGWLDSRSPDQLKSIEATVLEDAISAGWLNDAQVTAVRAVAARPTTVLTGGPGTGKTWTVAAILRALRFQDGRAPRVALAAPTGKAAARMNETLEAELADGSFDPATTIHRLLGSIPRSGTRFRHDARNPLPHDVVIVDEASMVGLGLMARLLDALSPATRLLLVGDPDQLASVEAGTVLADLVRGLGPRGDVVELSENRRSVPAIQDLAGAIRSGDPDAVLDILEAGHPEIGFTETDEPALGHMATVTDQARHLRALALEGDIDGAIVRLGRARLLCGRRSGPHGIRRWNRLVEQSLAEDAPEVAYQPYYLGRPIIITRNDHGLGLANGDTGVLVRGPQGPLAAIQTGQGVRTLSPWRLADVETMHAMTVHKAQGSEADDVTVVAPAIGSRLLTRELLYTATTRARRRLTIIGSRDAIRVAVMTPIERSSALTERLLERCSSGP</sequence>
<comment type="caution">
    <text evidence="14">The sequence shown here is derived from an EMBL/GenBank/DDBJ whole genome shotgun (WGS) entry which is preliminary data.</text>
</comment>
<keyword evidence="9 11" id="KW-0234">DNA repair</keyword>
<dbReference type="CDD" id="cd17933">
    <property type="entry name" value="DEXSc_RecD-like"/>
    <property type="match status" value="1"/>
</dbReference>
<dbReference type="CDD" id="cd18809">
    <property type="entry name" value="SF1_C_RecD"/>
    <property type="match status" value="1"/>
</dbReference>
<keyword evidence="6 11" id="KW-0269">Exonuclease</keyword>
<evidence type="ECO:0000256" key="8">
    <source>
        <dbReference type="ARBA" id="ARBA00023125"/>
    </source>
</evidence>
<keyword evidence="2 11" id="KW-0547">Nucleotide-binding</keyword>
<dbReference type="Gene3D" id="1.10.10.1020">
    <property type="entry name" value="RecBCD complex, subunit RecD, N-terminal domain"/>
    <property type="match status" value="1"/>
</dbReference>
<evidence type="ECO:0000256" key="12">
    <source>
        <dbReference type="SAM" id="MobiDB-lite"/>
    </source>
</evidence>
<accession>A0A849HDB9</accession>
<dbReference type="GO" id="GO:0000724">
    <property type="term" value="P:double-strand break repair via homologous recombination"/>
    <property type="evidence" value="ECO:0007669"/>
    <property type="project" value="UniProtKB-UniRule"/>
</dbReference>
<keyword evidence="5 11" id="KW-0347">Helicase</keyword>
<dbReference type="RefSeq" id="WP_171244844.1">
    <property type="nucleotide sequence ID" value="NZ_JABEPQ010000004.1"/>
</dbReference>
<comment type="subunit">
    <text evidence="11">Heterotrimer of RecB, RecC and RecD. All subunits contribute to DNA-binding.</text>
</comment>
<dbReference type="EMBL" id="JABEPQ010000004">
    <property type="protein sequence ID" value="NNM47736.1"/>
    <property type="molecule type" value="Genomic_DNA"/>
</dbReference>
<evidence type="ECO:0000256" key="9">
    <source>
        <dbReference type="ARBA" id="ARBA00023204"/>
    </source>
</evidence>
<feature type="region of interest" description="Disordered" evidence="12">
    <location>
        <begin position="73"/>
        <end position="93"/>
    </location>
</feature>
<dbReference type="Pfam" id="PF13604">
    <property type="entry name" value="AAA_30"/>
    <property type="match status" value="1"/>
</dbReference>
<comment type="catalytic activity">
    <reaction evidence="11">
        <text>ATP + H2O = ADP + phosphate + H(+)</text>
        <dbReference type="Rhea" id="RHEA:13065"/>
        <dbReference type="ChEBI" id="CHEBI:15377"/>
        <dbReference type="ChEBI" id="CHEBI:15378"/>
        <dbReference type="ChEBI" id="CHEBI:30616"/>
        <dbReference type="ChEBI" id="CHEBI:43474"/>
        <dbReference type="ChEBI" id="CHEBI:456216"/>
        <dbReference type="EC" id="5.6.2.3"/>
    </reaction>
</comment>
<evidence type="ECO:0000256" key="5">
    <source>
        <dbReference type="ARBA" id="ARBA00022806"/>
    </source>
</evidence>
<comment type="miscellaneous">
    <text evidence="11">In the RecBCD complex, RecB has a slow 3'-5' helicase, an exonuclease activity and loads RecA onto ssDNA, RecD has a fast 5'-3' helicase activity, while RecC stimulates the ATPase and processivity of the RecB helicase and contributes to recognition of the Chi site.</text>
</comment>
<dbReference type="GO" id="GO:0003677">
    <property type="term" value="F:DNA binding"/>
    <property type="evidence" value="ECO:0007669"/>
    <property type="project" value="UniProtKB-UniRule"/>
</dbReference>
<proteinExistence type="inferred from homology"/>
<keyword evidence="1 11" id="KW-0540">Nuclease</keyword>
<dbReference type="Pfam" id="PF13538">
    <property type="entry name" value="UvrD_C_2"/>
    <property type="match status" value="1"/>
</dbReference>
<dbReference type="EC" id="5.6.2.3" evidence="11"/>
<dbReference type="SUPFAM" id="SSF52540">
    <property type="entry name" value="P-loop containing nucleoside triphosphate hydrolases"/>
    <property type="match status" value="1"/>
</dbReference>
<evidence type="ECO:0000256" key="11">
    <source>
        <dbReference type="HAMAP-Rule" id="MF_01487"/>
    </source>
</evidence>
<dbReference type="PANTHER" id="PTHR43788">
    <property type="entry name" value="DNA2/NAM7 HELICASE FAMILY MEMBER"/>
    <property type="match status" value="1"/>
</dbReference>
<evidence type="ECO:0000259" key="13">
    <source>
        <dbReference type="SMART" id="SM00382"/>
    </source>
</evidence>
<dbReference type="InterPro" id="IPR027417">
    <property type="entry name" value="P-loop_NTPase"/>
</dbReference>
<comment type="similarity">
    <text evidence="11">Belongs to the RecD family.</text>
</comment>
<dbReference type="InterPro" id="IPR027785">
    <property type="entry name" value="UvrD-like_helicase_C"/>
</dbReference>
<keyword evidence="10 11" id="KW-0413">Isomerase</keyword>
<evidence type="ECO:0000256" key="6">
    <source>
        <dbReference type="ARBA" id="ARBA00022839"/>
    </source>
</evidence>
<feature type="binding site" evidence="11">
    <location>
        <begin position="196"/>
        <end position="203"/>
    </location>
    <ligand>
        <name>ATP</name>
        <dbReference type="ChEBI" id="CHEBI:30616"/>
    </ligand>
</feature>
<evidence type="ECO:0000256" key="4">
    <source>
        <dbReference type="ARBA" id="ARBA00022801"/>
    </source>
</evidence>
<evidence type="ECO:0000256" key="10">
    <source>
        <dbReference type="ARBA" id="ARBA00023235"/>
    </source>
</evidence>
<evidence type="ECO:0000256" key="3">
    <source>
        <dbReference type="ARBA" id="ARBA00022763"/>
    </source>
</evidence>
<dbReference type="InterPro" id="IPR050534">
    <property type="entry name" value="Coronavir_polyprotein_1ab"/>
</dbReference>
<dbReference type="SMART" id="SM00382">
    <property type="entry name" value="AAA"/>
    <property type="match status" value="1"/>
</dbReference>
<keyword evidence="4 11" id="KW-0378">Hydrolase</keyword>
<evidence type="ECO:0000256" key="1">
    <source>
        <dbReference type="ARBA" id="ARBA00022722"/>
    </source>
</evidence>
<dbReference type="AlphaFoldDB" id="A0A849HDB9"/>
<dbReference type="Gene3D" id="3.40.50.300">
    <property type="entry name" value="P-loop containing nucleotide triphosphate hydrolases"/>
    <property type="match status" value="3"/>
</dbReference>
<dbReference type="HAMAP" id="MF_01487">
    <property type="entry name" value="RecD"/>
    <property type="match status" value="1"/>
</dbReference>
<evidence type="ECO:0000313" key="14">
    <source>
        <dbReference type="EMBL" id="NNM47736.1"/>
    </source>
</evidence>
<feature type="domain" description="AAA+ ATPase" evidence="13">
    <location>
        <begin position="188"/>
        <end position="333"/>
    </location>
</feature>
<dbReference type="Proteomes" id="UP000588586">
    <property type="component" value="Unassembled WGS sequence"/>
</dbReference>
<comment type="function">
    <text evidence="11">A helicase/nuclease that prepares dsDNA breaks (DSB) for recombinational DNA repair. Binds to DSBs and unwinds DNA via a highly rapid and processive ATP-dependent bidirectional helicase activity. Unwinds dsDNA until it encounters a Chi (crossover hotspot instigator) sequence from the 3' direction. Cuts ssDNA a few nucleotides 3' to the Chi site. The properties and activities of the enzyme are changed at Chi. The Chi-altered holoenzyme produces a long 3'-ssDNA overhang and facilitates RecA-binding to the ssDNA for homologous DNA recombination and repair. Holoenzyme degrades any linearized DNA that is unable to undergo homologous recombination. In the holoenzyme this subunit has ssDNA-dependent ATPase and 5'-3' helicase activity. When added to pre-assembled RecBC greatly stimulates nuclease activity and augments holoenzyme processivity. Negatively regulates the RecA-loading ability of RecBCD.</text>
</comment>
<reference evidence="14 15" key="1">
    <citation type="submission" date="2020-04" db="EMBL/GenBank/DDBJ databases">
        <title>Knoellia sp. isolate from air conditioner.</title>
        <authorList>
            <person name="Chea S."/>
            <person name="Kim D.-U."/>
        </authorList>
    </citation>
    <scope>NUCLEOTIDE SEQUENCE [LARGE SCALE GENOMIC DNA]</scope>
    <source>
        <strain evidence="14 15">DB2414S</strain>
    </source>
</reference>
<organism evidence="14 15">
    <name type="scientific">Knoellia koreensis</name>
    <dbReference type="NCBI Taxonomy" id="2730921"/>
    <lineage>
        <taxon>Bacteria</taxon>
        <taxon>Bacillati</taxon>
        <taxon>Actinomycetota</taxon>
        <taxon>Actinomycetes</taxon>
        <taxon>Micrococcales</taxon>
        <taxon>Intrasporangiaceae</taxon>
        <taxon>Knoellia</taxon>
    </lineage>
</organism>
<dbReference type="InterPro" id="IPR049550">
    <property type="entry name" value="RecD_N"/>
</dbReference>